<keyword evidence="2" id="KW-1133">Transmembrane helix</keyword>
<keyword evidence="2" id="KW-0812">Transmembrane</keyword>
<evidence type="ECO:0000256" key="1">
    <source>
        <dbReference type="SAM" id="MobiDB-lite"/>
    </source>
</evidence>
<feature type="region of interest" description="Disordered" evidence="1">
    <location>
        <begin position="1718"/>
        <end position="1753"/>
    </location>
</feature>
<comment type="caution">
    <text evidence="3">The sequence shown here is derived from an EMBL/GenBank/DDBJ whole genome shotgun (WGS) entry which is preliminary data.</text>
</comment>
<dbReference type="EMBL" id="SJPG01000001">
    <property type="protein sequence ID" value="TWT64461.1"/>
    <property type="molecule type" value="Genomic_DNA"/>
</dbReference>
<feature type="transmembrane region" description="Helical" evidence="2">
    <location>
        <begin position="1993"/>
        <end position="2010"/>
    </location>
</feature>
<reference evidence="3 4" key="1">
    <citation type="submission" date="2019-02" db="EMBL/GenBank/DDBJ databases">
        <title>Deep-cultivation of Planctomycetes and their phenomic and genomic characterization uncovers novel biology.</title>
        <authorList>
            <person name="Wiegand S."/>
            <person name="Jogler M."/>
            <person name="Boedeker C."/>
            <person name="Pinto D."/>
            <person name="Vollmers J."/>
            <person name="Rivas-Marin E."/>
            <person name="Kohn T."/>
            <person name="Peeters S.H."/>
            <person name="Heuer A."/>
            <person name="Rast P."/>
            <person name="Oberbeckmann S."/>
            <person name="Bunk B."/>
            <person name="Jeske O."/>
            <person name="Meyerdierks A."/>
            <person name="Storesund J.E."/>
            <person name="Kallscheuer N."/>
            <person name="Luecker S."/>
            <person name="Lage O.M."/>
            <person name="Pohl T."/>
            <person name="Merkel B.J."/>
            <person name="Hornburger P."/>
            <person name="Mueller R.-W."/>
            <person name="Bruemmer F."/>
            <person name="Labrenz M."/>
            <person name="Spormann A.M."/>
            <person name="Op Den Camp H."/>
            <person name="Overmann J."/>
            <person name="Amann R."/>
            <person name="Jetten M.S.M."/>
            <person name="Mascher T."/>
            <person name="Medema M.H."/>
            <person name="Devos D.P."/>
            <person name="Kaster A.-K."/>
            <person name="Ovreas L."/>
            <person name="Rohde M."/>
            <person name="Galperin M.Y."/>
            <person name="Jogler C."/>
        </authorList>
    </citation>
    <scope>NUCLEOTIDE SEQUENCE [LARGE SCALE GENOMIC DNA]</scope>
    <source>
        <strain evidence="3 4">Pan54</strain>
    </source>
</reference>
<evidence type="ECO:0000313" key="3">
    <source>
        <dbReference type="EMBL" id="TWT64461.1"/>
    </source>
</evidence>
<proteinExistence type="predicted"/>
<feature type="transmembrane region" description="Helical" evidence="2">
    <location>
        <begin position="2022"/>
        <end position="2040"/>
    </location>
</feature>
<gene>
    <name evidence="3" type="ORF">Pan54_52250</name>
</gene>
<keyword evidence="4" id="KW-1185">Reference proteome</keyword>
<feature type="transmembrane region" description="Helical" evidence="2">
    <location>
        <begin position="20"/>
        <end position="40"/>
    </location>
</feature>
<name>A0A5C5XPR2_9PLAN</name>
<organism evidence="3 4">
    <name type="scientific">Rubinisphaera italica</name>
    <dbReference type="NCBI Taxonomy" id="2527969"/>
    <lineage>
        <taxon>Bacteria</taxon>
        <taxon>Pseudomonadati</taxon>
        <taxon>Planctomycetota</taxon>
        <taxon>Planctomycetia</taxon>
        <taxon>Planctomycetales</taxon>
        <taxon>Planctomycetaceae</taxon>
        <taxon>Rubinisphaera</taxon>
    </lineage>
</organism>
<keyword evidence="2" id="KW-0472">Membrane</keyword>
<evidence type="ECO:0000313" key="4">
    <source>
        <dbReference type="Proteomes" id="UP000316095"/>
    </source>
</evidence>
<feature type="compositionally biased region" description="Basic and acidic residues" evidence="1">
    <location>
        <begin position="1723"/>
        <end position="1738"/>
    </location>
</feature>
<feature type="transmembrane region" description="Helical" evidence="2">
    <location>
        <begin position="991"/>
        <end position="1009"/>
    </location>
</feature>
<sequence length="2042" mass="229096">MNCLQNISDQIPDNGRTACLINSHFIILLIGFLVFISGTVQAQSENALPIRRVYVPENQPESWPAGDWQPISTARLIQAQTQSVPRMLQSRDGRVKQATYQATYTEGVLTEGSMDLELAADEELAGWIRFGKPNLIIESMAWSNAIESSPSERWGIDAKDRFVIFADGNTKRLTGTWTRPGQRNGQAVEFQLQFMAASQSTFKLKVPEDLLVTVESISEVVTYASKPSNGYRTWTVLGLEEEQLKLIVQPVPARNAPLHQINRSVQLINISASGAAFTSDFQLTASQEPERSCLLWIPQEFRIQSVALNLEDVSRRLVTVESPSKNGRSYRLNLLPGETSKAATLRIRGKIDLTSDGRLTTLLPQITNEMSLEGEVNITIEAPYQVKSLSTSGLMQKSARFTDGTRDLWSYDVIEKSPEIKLQAIIPYAELKIDQIIHCRDGNEQLVIYHDMLWSPTDAGFYQAVFLLTNNYLVTEIRALNEIGEDLQLNWTTERRNGKSYLSIDLANQIPLRKPILVRISLKPRTPLNRQQQISFPILTPVNGQIDKTLISSRSISITRTIPPLSEVKEAIEGPIYSLLKKRTAGMESNAWSENARIEDVSVINRFFVQRRHNEELPPMVVAELPSTQNQCELQTVIFEDQGKLFAQHRISIPPLVAQSMNSLNWILPGQSSEVSWKRSISRKGSNANPFLQSVELYSNPSTTTNSSWTLLWEPEPSHSGLSFEAVVPISQQVDEPFTIPQLLNNTPYLAQILNQATEYCELRSLSGNGIQQKAVVVSELSYTSSETLPELIVHRLQTIATDNTNPTSMDNSSWTATLFCLPTGINGEAMECELQCLNFENRKNIHSIDLNFPQPIYLKSVLLNDTSIEINKRVSTYRLPEITDQLQKVSLHYSCNENGSIVLPEALIVPDRIQLIVCEAKNINLKVTTEYPYWKFANINSTVFISSPLKTRMQNFVAQGTHQIYESEILIPDSEIIRLPRERETISWKWILWSFLMSLILFYLLYAYHCISTRWMLISAGLLTFLVSIIPGWNEIENIYPIISALLIIAQLAPTLERWRLGVLTENSSENSTETVHPLRALLLGRSLLTILIFLSLVNHARSQNDPTSPQSPIPDRQENAVEDVLIPIPQSILRTEFTGLTFDELPAVVYVRNHYAEKLRTQLTTKQGQNDILFHAANYSLRLDSQGEYVIHCEFDLLEKGINPLSRFVLPVSGISRISALRAEVNDQTVNMTPLPGNQGLEIPLIANKLPATEIRQPENPFISGSFGRQSSPFRRYRISVDVLPEQTRLTGLTRLTMNIPHSGFSTLSYPQSLLERLSLPNQISNPVSFDTTTPGDQGDVTVKLGSTDQLTLEVENISASGVVSKVNPLNVTEINTLLELDPQQIELTWQLGYNVIENNSREFQIELPANLFIQDIVGAKQVAVKKMGDESEGQLVNMEVSQTIPGKATCVIRFLATVPVINREPLLKLPQIVDNGSSCPTQLAVQTLVPGYGLTCQFVDAKASRLTQESFQSLWNETSAVQPSAQCFRVQNAKSIRIGLQPMPAQLKLQADFVYQVEQKEILLNATYQGITSGGPLWSLLCHYDSNWSAESVTLVSDGQSNGVRLINNGNQFQFLFEQPINESFSLKVNWKKRRSLKANDISTSPPRILTATSLKESARIINSISRTQWSLSRSGEQNSELMSSKPLTLQWTDKQSFRDLPAYQLHKIETVVSQESDGLSDRDSLRKENPEQLERQAPSSGSKSGEQSENRLELISPMLDHTIFQEGNLWNGETLIVWPAETSEKVAFHSTIQIPADCEILAIFPSDGVIVQQNSTSLQIETLGQIKAANLLIHWKSVKPSSAYTEYRIDLPTPASATKTSWRIIDRNTTQSPPDRLVKTWLDNTQILELMGRQISSNYDDLKLLTSETQEQIEEGQSLTVKIPAEFQEEVQLSLSQVETPLYQGWFSIAESSWTSQSLAMYRSVSMSGSASNSIPHVTAPNPKAIDRWGLTLLTCIWGIGLVCYHATEHPLFRRRHLFVISLMMIGLMLVLLTTAST</sequence>
<evidence type="ECO:0000256" key="2">
    <source>
        <dbReference type="SAM" id="Phobius"/>
    </source>
</evidence>
<feature type="transmembrane region" description="Helical" evidence="2">
    <location>
        <begin position="1016"/>
        <end position="1034"/>
    </location>
</feature>
<dbReference type="Proteomes" id="UP000316095">
    <property type="component" value="Unassembled WGS sequence"/>
</dbReference>
<protein>
    <submittedName>
        <fullName evidence="3">Uncharacterized protein</fullName>
    </submittedName>
</protein>
<accession>A0A5C5XPR2</accession>